<keyword evidence="1" id="KW-0472">Membrane</keyword>
<feature type="transmembrane region" description="Helical" evidence="1">
    <location>
        <begin position="66"/>
        <end position="85"/>
    </location>
</feature>
<dbReference type="EMBL" id="BSXW01000573">
    <property type="protein sequence ID" value="GMF25823.1"/>
    <property type="molecule type" value="Genomic_DNA"/>
</dbReference>
<keyword evidence="1" id="KW-1133">Transmembrane helix</keyword>
<feature type="transmembrane region" description="Helical" evidence="1">
    <location>
        <begin position="188"/>
        <end position="208"/>
    </location>
</feature>
<keyword evidence="1" id="KW-0812">Transmembrane</keyword>
<gene>
    <name evidence="2" type="ORF">Plil01_001069600</name>
</gene>
<accession>A0A9W6X1J4</accession>
<dbReference type="Proteomes" id="UP001165083">
    <property type="component" value="Unassembled WGS sequence"/>
</dbReference>
<keyword evidence="3" id="KW-1185">Reference proteome</keyword>
<protein>
    <submittedName>
        <fullName evidence="2">Unnamed protein product</fullName>
    </submittedName>
</protein>
<dbReference type="OrthoDB" id="125766at2759"/>
<comment type="caution">
    <text evidence="2">The sequence shown here is derived from an EMBL/GenBank/DDBJ whole genome shotgun (WGS) entry which is preliminary data.</text>
</comment>
<evidence type="ECO:0000313" key="3">
    <source>
        <dbReference type="Proteomes" id="UP001165083"/>
    </source>
</evidence>
<reference evidence="2" key="1">
    <citation type="submission" date="2023-04" db="EMBL/GenBank/DDBJ databases">
        <title>Phytophthora lilii NBRC 32176.</title>
        <authorList>
            <person name="Ichikawa N."/>
            <person name="Sato H."/>
            <person name="Tonouchi N."/>
        </authorList>
    </citation>
    <scope>NUCLEOTIDE SEQUENCE</scope>
    <source>
        <strain evidence="2">NBRC 32176</strain>
    </source>
</reference>
<organism evidence="2 3">
    <name type="scientific">Phytophthora lilii</name>
    <dbReference type="NCBI Taxonomy" id="2077276"/>
    <lineage>
        <taxon>Eukaryota</taxon>
        <taxon>Sar</taxon>
        <taxon>Stramenopiles</taxon>
        <taxon>Oomycota</taxon>
        <taxon>Peronosporomycetes</taxon>
        <taxon>Peronosporales</taxon>
        <taxon>Peronosporaceae</taxon>
        <taxon>Phytophthora</taxon>
    </lineage>
</organism>
<evidence type="ECO:0000313" key="2">
    <source>
        <dbReference type="EMBL" id="GMF25823.1"/>
    </source>
</evidence>
<proteinExistence type="predicted"/>
<dbReference type="AlphaFoldDB" id="A0A9W6X1J4"/>
<feature type="transmembrane region" description="Helical" evidence="1">
    <location>
        <begin position="38"/>
        <end position="60"/>
    </location>
</feature>
<feature type="transmembrane region" description="Helical" evidence="1">
    <location>
        <begin position="131"/>
        <end position="159"/>
    </location>
</feature>
<evidence type="ECO:0000256" key="1">
    <source>
        <dbReference type="SAM" id="Phobius"/>
    </source>
</evidence>
<name>A0A9W6X1J4_9STRA</name>
<sequence length="250" mass="27640">MINKSLKKTSRKLTTQGILSLDCAYSEMKLLRALSLRIAVIHLCPGTLFGMQALVIIFIIACTACWPTEVFAVSMAILGLSEVFARNSNTKKHAGGTTIRILPKQPIKRNINDPGSTNGASATKPDGFFEAFGYIGIMLFLAAGVSVCWTLWLIVLTIAPNDTANYLMDTAEFDDGQFWLIIDPEPDIMSVNAIALAALAISYVHVMLKMTVLRNSSCRITPLGPRENEVYPMWTRRLYIGKYLQQAVLF</sequence>